<feature type="compositionally biased region" description="Acidic residues" evidence="1">
    <location>
        <begin position="521"/>
        <end position="533"/>
    </location>
</feature>
<feature type="compositionally biased region" description="Basic and acidic residues" evidence="1">
    <location>
        <begin position="229"/>
        <end position="247"/>
    </location>
</feature>
<dbReference type="Proteomes" id="UP000729402">
    <property type="component" value="Unassembled WGS sequence"/>
</dbReference>
<dbReference type="EMBL" id="JAAALK010000283">
    <property type="protein sequence ID" value="KAG8071988.1"/>
    <property type="molecule type" value="Genomic_DNA"/>
</dbReference>
<evidence type="ECO:0000313" key="3">
    <source>
        <dbReference type="Proteomes" id="UP000729402"/>
    </source>
</evidence>
<keyword evidence="3" id="KW-1185">Reference proteome</keyword>
<dbReference type="PANTHER" id="PTHR33621:SF2">
    <property type="entry name" value="RIBOSOMAL L1 DOMAIN-CONTAINING PROTEIN"/>
    <property type="match status" value="1"/>
</dbReference>
<feature type="region of interest" description="Disordered" evidence="1">
    <location>
        <begin position="394"/>
        <end position="575"/>
    </location>
</feature>
<dbReference type="OrthoDB" id="1916794at2759"/>
<dbReference type="AlphaFoldDB" id="A0A8J5W1Z3"/>
<comment type="caution">
    <text evidence="2">The sequence shown here is derived from an EMBL/GenBank/DDBJ whole genome shotgun (WGS) entry which is preliminary data.</text>
</comment>
<feature type="compositionally biased region" description="Acidic residues" evidence="1">
    <location>
        <begin position="465"/>
        <end position="500"/>
    </location>
</feature>
<reference evidence="2" key="2">
    <citation type="submission" date="2021-02" db="EMBL/GenBank/DDBJ databases">
        <authorList>
            <person name="Kimball J.A."/>
            <person name="Haas M.W."/>
            <person name="Macchietto M."/>
            <person name="Kono T."/>
            <person name="Duquette J."/>
            <person name="Shao M."/>
        </authorList>
    </citation>
    <scope>NUCLEOTIDE SEQUENCE</scope>
    <source>
        <tissue evidence="2">Fresh leaf tissue</tissue>
    </source>
</reference>
<reference evidence="2" key="1">
    <citation type="journal article" date="2021" name="bioRxiv">
        <title>Whole Genome Assembly and Annotation of Northern Wild Rice, Zizania palustris L., Supports a Whole Genome Duplication in the Zizania Genus.</title>
        <authorList>
            <person name="Haas M."/>
            <person name="Kono T."/>
            <person name="Macchietto M."/>
            <person name="Millas R."/>
            <person name="McGilp L."/>
            <person name="Shao M."/>
            <person name="Duquette J."/>
            <person name="Hirsch C.N."/>
            <person name="Kimball J."/>
        </authorList>
    </citation>
    <scope>NUCLEOTIDE SEQUENCE</scope>
    <source>
        <tissue evidence="2">Fresh leaf tissue</tissue>
    </source>
</reference>
<name>A0A8J5W1Z3_ZIZPA</name>
<dbReference type="PANTHER" id="PTHR33621">
    <property type="entry name" value="ASPARTIC/GLUTAMIC ACID-RICH PROTEIN"/>
    <property type="match status" value="1"/>
</dbReference>
<sequence>MEVAATAAAAAATMDFHALSRRVLQALCKRNGVRANMTNAAMADALQSLPSVEGIDEIDTMLCLPTPGRSAMKLALKSAAAVGEEEQQHGSLLPRSRRVSVKSPEAIRMDIEDGEDEMKRDLVKEIVRTPGVALRSTSCAARATPALIPTPAASSTRTTTRRTVARKTEEATLTPATLRRSQRTVTRKAPALMEVEVMTTKRTTRSARSKVMIDLDQEEEEMAAAPQEDNVHKVEPKGVASDEKCDVPDPDEEETMKLLEEGNGKEEESEQSEEVVSSAAPIGIAVISDKSCDDLKEEVVATEVEVAETVVGVMVQHQFVGVENSAPLPTMEDSPILGVLSKREDVEPVKEITDENYASDDNEVPEENVPATMASDEASVEDGLNEVKEVSADVMPQADLTIDEISKEEDLDEVKERAAPEMPQAELTEDDISDESGEEVDLDDESSEEDILDEESADEATKEETDGESDTSEVATDESGEEVDFDDESCEVDILDEESADQATKEAGESDTSDVATDSDGLTDIDDEEDDLTGDLLPEFESAGKFSDAETESETTTVISSDPKTSAVNGSRDDSFITDELEASSEEVSRNEIESSLNPIVKSLDEFTNTVEGNKHDALTEEKMSIDAETVGANGKKKTLTVEDLNGKSLRKLKSMYKEGLIANAAAEGKRLALVEVDNNASINC</sequence>
<accession>A0A8J5W1Z3</accession>
<feature type="compositionally biased region" description="Acidic residues" evidence="1">
    <location>
        <begin position="427"/>
        <end position="458"/>
    </location>
</feature>
<protein>
    <submittedName>
        <fullName evidence="2">Uncharacterized protein</fullName>
    </submittedName>
</protein>
<feature type="region of interest" description="Disordered" evidence="1">
    <location>
        <begin position="220"/>
        <end position="251"/>
    </location>
</feature>
<gene>
    <name evidence="2" type="ORF">GUJ93_ZPchr0006g43325</name>
</gene>
<organism evidence="2 3">
    <name type="scientific">Zizania palustris</name>
    <name type="common">Northern wild rice</name>
    <dbReference type="NCBI Taxonomy" id="103762"/>
    <lineage>
        <taxon>Eukaryota</taxon>
        <taxon>Viridiplantae</taxon>
        <taxon>Streptophyta</taxon>
        <taxon>Embryophyta</taxon>
        <taxon>Tracheophyta</taxon>
        <taxon>Spermatophyta</taxon>
        <taxon>Magnoliopsida</taxon>
        <taxon>Liliopsida</taxon>
        <taxon>Poales</taxon>
        <taxon>Poaceae</taxon>
        <taxon>BOP clade</taxon>
        <taxon>Oryzoideae</taxon>
        <taxon>Oryzeae</taxon>
        <taxon>Zizaniinae</taxon>
        <taxon>Zizania</taxon>
    </lineage>
</organism>
<feature type="region of interest" description="Disordered" evidence="1">
    <location>
        <begin position="150"/>
        <end position="169"/>
    </location>
</feature>
<evidence type="ECO:0000256" key="1">
    <source>
        <dbReference type="SAM" id="MobiDB-lite"/>
    </source>
</evidence>
<proteinExistence type="predicted"/>
<evidence type="ECO:0000313" key="2">
    <source>
        <dbReference type="EMBL" id="KAG8071988.1"/>
    </source>
</evidence>